<keyword evidence="3" id="KW-1185">Reference proteome</keyword>
<accession>A0A9X1FD64</accession>
<keyword evidence="1" id="KW-1133">Transmembrane helix</keyword>
<reference evidence="2" key="1">
    <citation type="submission" date="2021-04" db="EMBL/GenBank/DDBJ databases">
        <authorList>
            <person name="Pira H."/>
            <person name="Risdian C."/>
            <person name="Wink J."/>
        </authorList>
    </citation>
    <scope>NUCLEOTIDE SEQUENCE</scope>
    <source>
        <strain evidence="2">WHY3</strain>
    </source>
</reference>
<dbReference type="EMBL" id="JAGSPD010000033">
    <property type="protein sequence ID" value="MBV7270740.1"/>
    <property type="molecule type" value="Genomic_DNA"/>
</dbReference>
<dbReference type="AlphaFoldDB" id="A0A9X1FD64"/>
<gene>
    <name evidence="2" type="ORF">KCG49_16270</name>
</gene>
<evidence type="ECO:0000256" key="1">
    <source>
        <dbReference type="SAM" id="Phobius"/>
    </source>
</evidence>
<sequence length="172" mass="20165">MKQEIVNFFLKNGRICGWNQLNGMINRFAIFLCFIFISSFCFSQEIYFHGLTKSIKATNTLVVENLDDHKLYIVKIRDTDSISYKNPNYESAISYLKSRVLNKEVFVFYEIDHSENIINGSILYECVLNEDMDTIDDNPCTMAYNLDVELIKKNYVIYKGSNKFLRKLNTGW</sequence>
<protein>
    <submittedName>
        <fullName evidence="2">Uncharacterized protein</fullName>
    </submittedName>
</protein>
<proteinExistence type="predicted"/>
<dbReference type="Proteomes" id="UP001138894">
    <property type="component" value="Unassembled WGS sequence"/>
</dbReference>
<evidence type="ECO:0000313" key="2">
    <source>
        <dbReference type="EMBL" id="MBV7270740.1"/>
    </source>
</evidence>
<organism evidence="2 3">
    <name type="scientific">Winogradskyella luteola</name>
    <dbReference type="NCBI Taxonomy" id="2828330"/>
    <lineage>
        <taxon>Bacteria</taxon>
        <taxon>Pseudomonadati</taxon>
        <taxon>Bacteroidota</taxon>
        <taxon>Flavobacteriia</taxon>
        <taxon>Flavobacteriales</taxon>
        <taxon>Flavobacteriaceae</taxon>
        <taxon>Winogradskyella</taxon>
    </lineage>
</organism>
<dbReference type="RefSeq" id="WP_218548013.1">
    <property type="nucleotide sequence ID" value="NZ_JAGSPD010000033.1"/>
</dbReference>
<keyword evidence="1" id="KW-0812">Transmembrane</keyword>
<keyword evidence="1" id="KW-0472">Membrane</keyword>
<comment type="caution">
    <text evidence="2">The sequence shown here is derived from an EMBL/GenBank/DDBJ whole genome shotgun (WGS) entry which is preliminary data.</text>
</comment>
<evidence type="ECO:0000313" key="3">
    <source>
        <dbReference type="Proteomes" id="UP001138894"/>
    </source>
</evidence>
<name>A0A9X1FD64_9FLAO</name>
<feature type="transmembrane region" description="Helical" evidence="1">
    <location>
        <begin position="28"/>
        <end position="48"/>
    </location>
</feature>